<dbReference type="AlphaFoldDB" id="A0A9N9RMN8"/>
<proteinExistence type="predicted"/>
<dbReference type="OrthoDB" id="27975at2759"/>
<dbReference type="Pfam" id="PF02891">
    <property type="entry name" value="zf-MIZ"/>
    <property type="match status" value="1"/>
</dbReference>
<evidence type="ECO:0000313" key="7">
    <source>
        <dbReference type="EMBL" id="CAG9801194.1"/>
    </source>
</evidence>
<dbReference type="GO" id="GO:0008270">
    <property type="term" value="F:zinc ion binding"/>
    <property type="evidence" value="ECO:0007669"/>
    <property type="project" value="UniProtKB-KW"/>
</dbReference>
<feature type="region of interest" description="Disordered" evidence="5">
    <location>
        <begin position="1076"/>
        <end position="1096"/>
    </location>
</feature>
<dbReference type="GO" id="GO:0006357">
    <property type="term" value="P:regulation of transcription by RNA polymerase II"/>
    <property type="evidence" value="ECO:0007669"/>
    <property type="project" value="TreeGrafter"/>
</dbReference>
<dbReference type="Pfam" id="PF25527">
    <property type="entry name" value="GBD-like_ZMIZ1_ZMIZ2"/>
    <property type="match status" value="1"/>
</dbReference>
<feature type="compositionally biased region" description="Low complexity" evidence="5">
    <location>
        <begin position="1086"/>
        <end position="1095"/>
    </location>
</feature>
<reference evidence="7" key="2">
    <citation type="submission" date="2022-10" db="EMBL/GenBank/DDBJ databases">
        <authorList>
            <consortium name="ENA_rothamsted_submissions"/>
            <consortium name="culmorum"/>
            <person name="King R."/>
        </authorList>
    </citation>
    <scope>NUCLEOTIDE SEQUENCE</scope>
</reference>
<evidence type="ECO:0000256" key="5">
    <source>
        <dbReference type="SAM" id="MobiDB-lite"/>
    </source>
</evidence>
<keyword evidence="3" id="KW-0862">Zinc</keyword>
<evidence type="ECO:0000259" key="6">
    <source>
        <dbReference type="PROSITE" id="PS51044"/>
    </source>
</evidence>
<feature type="compositionally biased region" description="Low complexity" evidence="5">
    <location>
        <begin position="968"/>
        <end position="983"/>
    </location>
</feature>
<accession>A0A9N9RMN8</accession>
<gene>
    <name evidence="7" type="ORF">CHIRRI_LOCUS4128</name>
</gene>
<dbReference type="EMBL" id="OU895877">
    <property type="protein sequence ID" value="CAG9801194.1"/>
    <property type="molecule type" value="Genomic_DNA"/>
</dbReference>
<dbReference type="InterPro" id="IPR013083">
    <property type="entry name" value="Znf_RING/FYVE/PHD"/>
</dbReference>
<dbReference type="PROSITE" id="PS51044">
    <property type="entry name" value="ZF_SP_RING"/>
    <property type="match status" value="1"/>
</dbReference>
<feature type="region of interest" description="Disordered" evidence="5">
    <location>
        <begin position="91"/>
        <end position="163"/>
    </location>
</feature>
<feature type="domain" description="SP-RING-type" evidence="6">
    <location>
        <begin position="718"/>
        <end position="799"/>
    </location>
</feature>
<reference evidence="7" key="1">
    <citation type="submission" date="2022-01" db="EMBL/GenBank/DDBJ databases">
        <authorList>
            <person name="King R."/>
        </authorList>
    </citation>
    <scope>NUCLEOTIDE SEQUENCE</scope>
</reference>
<feature type="region of interest" description="Disordered" evidence="5">
    <location>
        <begin position="1"/>
        <end position="24"/>
    </location>
</feature>
<dbReference type="GO" id="GO:0003712">
    <property type="term" value="F:transcription coregulator activity"/>
    <property type="evidence" value="ECO:0007669"/>
    <property type="project" value="TreeGrafter"/>
</dbReference>
<feature type="compositionally biased region" description="Low complexity" evidence="5">
    <location>
        <begin position="91"/>
        <end position="148"/>
    </location>
</feature>
<evidence type="ECO:0000256" key="4">
    <source>
        <dbReference type="PROSITE-ProRule" id="PRU00452"/>
    </source>
</evidence>
<dbReference type="GO" id="GO:0061665">
    <property type="term" value="F:SUMO ligase activity"/>
    <property type="evidence" value="ECO:0007669"/>
    <property type="project" value="TreeGrafter"/>
</dbReference>
<evidence type="ECO:0000256" key="2">
    <source>
        <dbReference type="ARBA" id="ARBA00022771"/>
    </source>
</evidence>
<dbReference type="Gene3D" id="3.30.40.10">
    <property type="entry name" value="Zinc/RING finger domain, C3HC4 (zinc finger)"/>
    <property type="match status" value="1"/>
</dbReference>
<dbReference type="InterPro" id="IPR057847">
    <property type="entry name" value="ZMIZ1/ZMIZ2_GBD-like"/>
</dbReference>
<keyword evidence="8" id="KW-1185">Reference proteome</keyword>
<dbReference type="GO" id="GO:0016925">
    <property type="term" value="P:protein sumoylation"/>
    <property type="evidence" value="ECO:0007669"/>
    <property type="project" value="TreeGrafter"/>
</dbReference>
<organism evidence="7 8">
    <name type="scientific">Chironomus riparius</name>
    <dbReference type="NCBI Taxonomy" id="315576"/>
    <lineage>
        <taxon>Eukaryota</taxon>
        <taxon>Metazoa</taxon>
        <taxon>Ecdysozoa</taxon>
        <taxon>Arthropoda</taxon>
        <taxon>Hexapoda</taxon>
        <taxon>Insecta</taxon>
        <taxon>Pterygota</taxon>
        <taxon>Neoptera</taxon>
        <taxon>Endopterygota</taxon>
        <taxon>Diptera</taxon>
        <taxon>Nematocera</taxon>
        <taxon>Chironomoidea</taxon>
        <taxon>Chironomidae</taxon>
        <taxon>Chironominae</taxon>
        <taxon>Chironomus</taxon>
    </lineage>
</organism>
<dbReference type="PANTHER" id="PTHR10782:SF4">
    <property type="entry name" value="TONALLI, ISOFORM E"/>
    <property type="match status" value="1"/>
</dbReference>
<keyword evidence="1" id="KW-0479">Metal-binding</keyword>
<feature type="compositionally biased region" description="Polar residues" evidence="5">
    <location>
        <begin position="149"/>
        <end position="161"/>
    </location>
</feature>
<evidence type="ECO:0000256" key="3">
    <source>
        <dbReference type="ARBA" id="ARBA00022833"/>
    </source>
</evidence>
<sequence>MNNHGSSVGATRNRGGNPTDKITPNVYYHHTLEPQATTIEHQQQLQQRQTNCNNFGTNSLQQNHIQQYHSINNNIDQSDVIDANILVTEASSVSSNSNNKSKRNTATSKSRNANNINNTNNLINNNATPIHMSSNNSSSSSINRTNNNHQQLTPGASSSLSNQVFNNNQQHQNNNISQYANANNNNYSNQNNHLNSNFNMVAAGQQGVMDVGYNSQMNNMGMHSQNSWNNQINSMGGNGNASNANNGNNMANMSNMNGMMNGGMMNQMNQMNTMHANGGNPMQMGNMNNMNSMNAQMNGAMNFNNQRHHQSQINPMTQMANMGMSSGGPASNGAVGGSHQMSTQMNGMNQINQLNPMAKMQGMANGYAPPRRMSPYPNPQMHTAQKRAAMYGMGSANQVPPSGPAMSQFPQHQGAVPIPLQNQYSRPGQNPMNPYGRSPSMMPTNRQNTPPYNNAAAQQYYGNAGANAGYQNIQGFHQQDGRNLNYQHSPVPGNPTPPLTPASSMTPYISPNPDVKPNIVHNEELRLTFPVRDGIILPPFRLEHNLAVSNHVFQLKPTVYNTLMCRSDLELQLKCFHHEDRQMNTNWPASVQVSANSTPLEIDRGENKNTHRPLYLKQVCQPGRNTIQITVSTCCCVSSREFSYRSAIDANSPISVQSHLFVLQLVHRPSVRHVLHTLLRRNLLPAEHAVAKIKRSFAQGHIQSPQTNPSGVPTNDKDGSMDLQQSLKVFLKCPITCKRITLPARGHDCKHIQCFDLEAYLQINCERGNWRCPVCNKPALTEGLEIDQYMWAILNTLTSQQETEEVMIDAQANWKAIKPMNMNGIKQEPLDPDSGKQFNKVMSPGSTSLPSWDNMQAMSPYMSPDMNSIASGSMMNQNYNQRNQQFDPYGNPIKVDPMTGEFTSNNGVNGNNNPLAHLNESVNSLDPLNAMEKSLNDQMPHTPHTPNGGHNNPMTPGGPPSVPSVHDNVNGTNSNNSNSPQHQQNILNSASNIMNSPQSLMNSPQNMMNSPQNMNQNMQQNMMNSIANLTDVCSDLTNADLNFDPAAVIDGEGGNDLNLLPDNVNVDPLELLSYLDPPPDLNTPPSSGSSNNANNDDFLAVLFD</sequence>
<dbReference type="Proteomes" id="UP001153620">
    <property type="component" value="Chromosome 1"/>
</dbReference>
<evidence type="ECO:0000256" key="1">
    <source>
        <dbReference type="ARBA" id="ARBA00022723"/>
    </source>
</evidence>
<keyword evidence="2 4" id="KW-0863">Zinc-finger</keyword>
<evidence type="ECO:0000313" key="8">
    <source>
        <dbReference type="Proteomes" id="UP001153620"/>
    </source>
</evidence>
<dbReference type="InterPro" id="IPR004181">
    <property type="entry name" value="Znf_MIZ"/>
</dbReference>
<dbReference type="PANTHER" id="PTHR10782">
    <property type="entry name" value="ZINC FINGER MIZ DOMAIN-CONTAINING PROTEIN"/>
    <property type="match status" value="1"/>
</dbReference>
<feature type="compositionally biased region" description="Polar residues" evidence="5">
    <location>
        <begin position="1"/>
        <end position="22"/>
    </location>
</feature>
<protein>
    <recommendedName>
        <fullName evidence="6">SP-RING-type domain-containing protein</fullName>
    </recommendedName>
</protein>
<dbReference type="GO" id="GO:0000785">
    <property type="term" value="C:chromatin"/>
    <property type="evidence" value="ECO:0007669"/>
    <property type="project" value="TreeGrafter"/>
</dbReference>
<feature type="compositionally biased region" description="Polar residues" evidence="5">
    <location>
        <begin position="936"/>
        <end position="954"/>
    </location>
</feature>
<name>A0A9N9RMN8_9DIPT</name>
<feature type="region of interest" description="Disordered" evidence="5">
    <location>
        <begin position="934"/>
        <end position="983"/>
    </location>
</feature>